<dbReference type="GeneID" id="37006630"/>
<accession>A0A2V1AMJ6</accession>
<keyword evidence="2" id="KW-1185">Reference proteome</keyword>
<protein>
    <submittedName>
        <fullName evidence="1">Uncharacterized protein</fullName>
    </submittedName>
</protein>
<dbReference type="AlphaFoldDB" id="A0A2V1AMJ6"/>
<name>A0A2V1AMJ6_9ASCO</name>
<evidence type="ECO:0000313" key="2">
    <source>
        <dbReference type="Proteomes" id="UP000244309"/>
    </source>
</evidence>
<reference evidence="1 2" key="1">
    <citation type="submission" date="2017-12" db="EMBL/GenBank/DDBJ databases">
        <title>Genome Sequence of a Multidrug-Resistant Candida haemulonii Isolate from a Patient with Chronic Leg Ulcers in Israel.</title>
        <authorList>
            <person name="Chow N.A."/>
            <person name="Gade L."/>
            <person name="Batra D."/>
            <person name="Rowe L.A."/>
            <person name="Ben-Ami R."/>
            <person name="Loparev V.N."/>
            <person name="Litvintseva A.P."/>
        </authorList>
    </citation>
    <scope>NUCLEOTIDE SEQUENCE [LARGE SCALE GENOMIC DNA]</scope>
    <source>
        <strain evidence="1 2">B11899</strain>
    </source>
</reference>
<sequence>MLEQFFVFEKYKSGTSKPGATLLPEAVKKNYSNHVNRVYEKDGYIYSGSRVHYEVNENISIKPINKIKSEETTRDIGWEPNFDKESFYAVYAVIHPSQLSIKEYKTEKEDMDIGLCVMKSGNHLFAFPQKYMLKFRGSLVDLCELPTGGSLTLSNKLWEQDSFIHDPLDFMVLPGSSVANMFKFEFEFHLKSSKKKQHPPVTLTEVTVVLEELSTTTEVKNDKVFLSRRLRRETLLQKKMNQPLSFQMHSHGNWKCYPTDSFYQCTLPDIGPTFFTSTQSRTYAMEVAMKVDCSGYSMTLTTNRRFAVASTKLRNNESNSSRGPPQRQRGVVYMEDVGTDRILALDKTCKLIDELKEKGYQYICHRTEGYLCGGKASALSVITVLPTMLIQHSQTEIPDKMLRHWGLDKFGSGPIINDRAKLVLCEYEAGEQGEYKLHFGRDIQVFDFMVLTTYGFYKCPTSSRPTFFSKSNKLSVRFNKDIWTFSRSGNIVVSKTRLVRMLEIQYFSETKDPPLRLHIELHEYIQGNALKYRSFSRKMVLVDEFNPMYEPTFHRDTWSQLRQQTWPFSADKRAYNATLPSLGPSFFAENITRTYMLSIEAVAAKERHKVLLPIEVANKPE</sequence>
<evidence type="ECO:0000313" key="1">
    <source>
        <dbReference type="EMBL" id="PVH19005.1"/>
    </source>
</evidence>
<proteinExistence type="predicted"/>
<dbReference type="VEuPathDB" id="FungiDB:CXQ85_001299"/>
<dbReference type="RefSeq" id="XP_025339945.1">
    <property type="nucleotide sequence ID" value="XM_025485014.1"/>
</dbReference>
<organism evidence="1 2">
    <name type="scientific">Candidozyma haemuli</name>
    <dbReference type="NCBI Taxonomy" id="45357"/>
    <lineage>
        <taxon>Eukaryota</taxon>
        <taxon>Fungi</taxon>
        <taxon>Dikarya</taxon>
        <taxon>Ascomycota</taxon>
        <taxon>Saccharomycotina</taxon>
        <taxon>Pichiomycetes</taxon>
        <taxon>Metschnikowiaceae</taxon>
        <taxon>Candidozyma</taxon>
    </lineage>
</organism>
<gene>
    <name evidence="1" type="ORF">CXQ85_001299</name>
</gene>
<dbReference type="Proteomes" id="UP000244309">
    <property type="component" value="Unassembled WGS sequence"/>
</dbReference>
<dbReference type="EMBL" id="PKFO01000001">
    <property type="protein sequence ID" value="PVH19005.1"/>
    <property type="molecule type" value="Genomic_DNA"/>
</dbReference>
<comment type="caution">
    <text evidence="1">The sequence shown here is derived from an EMBL/GenBank/DDBJ whole genome shotgun (WGS) entry which is preliminary data.</text>
</comment>